<feature type="transmembrane region" description="Helical" evidence="6">
    <location>
        <begin position="30"/>
        <end position="48"/>
    </location>
</feature>
<feature type="transmembrane region" description="Helical" evidence="6">
    <location>
        <begin position="330"/>
        <end position="355"/>
    </location>
</feature>
<evidence type="ECO:0000256" key="1">
    <source>
        <dbReference type="ARBA" id="ARBA00004651"/>
    </source>
</evidence>
<proteinExistence type="predicted"/>
<dbReference type="InterPro" id="IPR050833">
    <property type="entry name" value="Poly_Biosynth_Transport"/>
</dbReference>
<feature type="transmembrane region" description="Helical" evidence="6">
    <location>
        <begin position="145"/>
        <end position="165"/>
    </location>
</feature>
<keyword evidence="2" id="KW-1003">Cell membrane</keyword>
<keyword evidence="8" id="KW-1185">Reference proteome</keyword>
<name>A0ABW4VSL4_9BACT</name>
<organism evidence="7 8">
    <name type="scientific">Belliella marina</name>
    <dbReference type="NCBI Taxonomy" id="1644146"/>
    <lineage>
        <taxon>Bacteria</taxon>
        <taxon>Pseudomonadati</taxon>
        <taxon>Bacteroidota</taxon>
        <taxon>Cytophagia</taxon>
        <taxon>Cytophagales</taxon>
        <taxon>Cyclobacteriaceae</taxon>
        <taxon>Belliella</taxon>
    </lineage>
</organism>
<accession>A0ABW4VSL4</accession>
<evidence type="ECO:0000256" key="2">
    <source>
        <dbReference type="ARBA" id="ARBA00022475"/>
    </source>
</evidence>
<dbReference type="PANTHER" id="PTHR30250">
    <property type="entry name" value="PST FAMILY PREDICTED COLANIC ACID TRANSPORTER"/>
    <property type="match status" value="1"/>
</dbReference>
<evidence type="ECO:0000256" key="6">
    <source>
        <dbReference type="SAM" id="Phobius"/>
    </source>
</evidence>
<keyword evidence="4 6" id="KW-1133">Transmembrane helix</keyword>
<comment type="subcellular location">
    <subcellularLocation>
        <location evidence="1">Cell membrane</location>
        <topology evidence="1">Multi-pass membrane protein</topology>
    </subcellularLocation>
</comment>
<dbReference type="PANTHER" id="PTHR30250:SF11">
    <property type="entry name" value="O-ANTIGEN TRANSPORTER-RELATED"/>
    <property type="match status" value="1"/>
</dbReference>
<evidence type="ECO:0000256" key="4">
    <source>
        <dbReference type="ARBA" id="ARBA00022989"/>
    </source>
</evidence>
<sequence>MTQSFSLAYKWVNEKINKGQERSIKAKKNILGTLLIKGLSIGFSLVMVPLTLDYVSPSKYGIWLTISSIVGWFSFFDIGLTQGLRNKLGESLAKGDLKLAKTYVSTTYATLVLIFSTVWVSFLIANNFIDWASILKTDATMSSDLSRLMVIVFTYFCLQFILKTITSILTADQKPAIASFVDLMGQFFSLMAIIILIKTTEGSLLNLGLALCISPLIVLLSANFILFKGRYAAYRPSFKSINFRYAKNLFRLGGTFFIIQVAGIIQYQSANIIIVRNFLPEDVVAYNIVYKYFGLLNMVFAIFLTPFWSASTEAFMKKDFEWIKSSVKKYNLLILVFLIAGIFMVIISDFVYRAWLGEDLVTIPSQLSVWAFIFFICFMFGNTYVSFLNGISALKLQFWASLFSPIIYILTAMYLINILGIGVHALFISAIIANLNGIILAPYQYLMVVVKNKRGIWIK</sequence>
<feature type="transmembrane region" description="Helical" evidence="6">
    <location>
        <begin position="60"/>
        <end position="81"/>
    </location>
</feature>
<reference evidence="8" key="1">
    <citation type="journal article" date="2019" name="Int. J. Syst. Evol. Microbiol.">
        <title>The Global Catalogue of Microorganisms (GCM) 10K type strain sequencing project: providing services to taxonomists for standard genome sequencing and annotation.</title>
        <authorList>
            <consortium name="The Broad Institute Genomics Platform"/>
            <consortium name="The Broad Institute Genome Sequencing Center for Infectious Disease"/>
            <person name="Wu L."/>
            <person name="Ma J."/>
        </authorList>
    </citation>
    <scope>NUCLEOTIDE SEQUENCE [LARGE SCALE GENOMIC DNA]</scope>
    <source>
        <strain evidence="8">CGMCC 1.15180</strain>
    </source>
</reference>
<feature type="transmembrane region" description="Helical" evidence="6">
    <location>
        <begin position="248"/>
        <end position="268"/>
    </location>
</feature>
<evidence type="ECO:0000256" key="3">
    <source>
        <dbReference type="ARBA" id="ARBA00022692"/>
    </source>
</evidence>
<keyword evidence="5 6" id="KW-0472">Membrane</keyword>
<dbReference type="Proteomes" id="UP001597361">
    <property type="component" value="Unassembled WGS sequence"/>
</dbReference>
<feature type="transmembrane region" description="Helical" evidence="6">
    <location>
        <begin position="367"/>
        <end position="387"/>
    </location>
</feature>
<dbReference type="RefSeq" id="WP_376886707.1">
    <property type="nucleotide sequence ID" value="NZ_JBHUHR010000038.1"/>
</dbReference>
<evidence type="ECO:0000313" key="7">
    <source>
        <dbReference type="EMBL" id="MFD2035775.1"/>
    </source>
</evidence>
<comment type="caution">
    <text evidence="7">The sequence shown here is derived from an EMBL/GenBank/DDBJ whole genome shotgun (WGS) entry which is preliminary data.</text>
</comment>
<dbReference type="CDD" id="cd12082">
    <property type="entry name" value="MATE_like"/>
    <property type="match status" value="1"/>
</dbReference>
<evidence type="ECO:0000313" key="8">
    <source>
        <dbReference type="Proteomes" id="UP001597361"/>
    </source>
</evidence>
<feature type="transmembrane region" description="Helical" evidence="6">
    <location>
        <begin position="288"/>
        <end position="309"/>
    </location>
</feature>
<protein>
    <submittedName>
        <fullName evidence="7">MATE family efflux transporter</fullName>
    </submittedName>
</protein>
<gene>
    <name evidence="7" type="ORF">ACFSKL_13310</name>
</gene>
<feature type="transmembrane region" description="Helical" evidence="6">
    <location>
        <begin position="399"/>
        <end position="419"/>
    </location>
</feature>
<feature type="transmembrane region" description="Helical" evidence="6">
    <location>
        <begin position="102"/>
        <end position="125"/>
    </location>
</feature>
<feature type="transmembrane region" description="Helical" evidence="6">
    <location>
        <begin position="425"/>
        <end position="450"/>
    </location>
</feature>
<feature type="transmembrane region" description="Helical" evidence="6">
    <location>
        <begin position="177"/>
        <end position="197"/>
    </location>
</feature>
<dbReference type="EMBL" id="JBHUHR010000038">
    <property type="protein sequence ID" value="MFD2035775.1"/>
    <property type="molecule type" value="Genomic_DNA"/>
</dbReference>
<keyword evidence="3 6" id="KW-0812">Transmembrane</keyword>
<feature type="transmembrane region" description="Helical" evidence="6">
    <location>
        <begin position="203"/>
        <end position="227"/>
    </location>
</feature>
<evidence type="ECO:0000256" key="5">
    <source>
        <dbReference type="ARBA" id="ARBA00023136"/>
    </source>
</evidence>